<dbReference type="InterPro" id="IPR036865">
    <property type="entry name" value="CRAL-TRIO_dom_sf"/>
</dbReference>
<evidence type="ECO:0000313" key="3">
    <source>
        <dbReference type="Proteomes" id="UP000036987"/>
    </source>
</evidence>
<dbReference type="EMBL" id="LFYR01000981">
    <property type="protein sequence ID" value="KMZ66055.1"/>
    <property type="molecule type" value="Genomic_DNA"/>
</dbReference>
<dbReference type="Gene3D" id="3.40.525.10">
    <property type="entry name" value="CRAL-TRIO lipid binding domain"/>
    <property type="match status" value="1"/>
</dbReference>
<dbReference type="InterPro" id="IPR001251">
    <property type="entry name" value="CRAL-TRIO_dom"/>
</dbReference>
<dbReference type="SMART" id="SM01100">
    <property type="entry name" value="CRAL_TRIO_N"/>
    <property type="match status" value="1"/>
</dbReference>
<dbReference type="STRING" id="29655.A0A0K9PCW6"/>
<comment type="caution">
    <text evidence="2">The sequence shown here is derived from an EMBL/GenBank/DDBJ whole genome shotgun (WGS) entry which is preliminary data.</text>
</comment>
<dbReference type="Pfam" id="PF00650">
    <property type="entry name" value="CRAL_TRIO"/>
    <property type="match status" value="1"/>
</dbReference>
<gene>
    <name evidence="2" type="ORF">ZOSMA_2G00670</name>
</gene>
<sequence length="241" mass="28366">MDEVEGSWRSEDEKKLVGLLRLSVERDDFTSKESDISTLRRFLRARDLNVEKALEMYQKYTKWRTAEVPNGFISSSEIPNELAQKKLFSQGFDKKGHPIGVILGGRHLYSKRDINEFRRLCVFGLDKLASRMPDGREKFTIIADIEGWRYSNCDIRAYRASLEIMQNYYPERLYKVFLVNVPFLFTKAWKAIYPFIDKNTKKKFIFVDDKKMKETMLRDIEENQLPNIYGGKHPLVPVEDT</sequence>
<dbReference type="PANTHER" id="PTHR46277">
    <property type="entry name" value="OS03G0850700 PROTEIN"/>
    <property type="match status" value="1"/>
</dbReference>
<reference evidence="3" key="1">
    <citation type="journal article" date="2016" name="Nature">
        <title>The genome of the seagrass Zostera marina reveals angiosperm adaptation to the sea.</title>
        <authorList>
            <person name="Olsen J.L."/>
            <person name="Rouze P."/>
            <person name="Verhelst B."/>
            <person name="Lin Y.-C."/>
            <person name="Bayer T."/>
            <person name="Collen J."/>
            <person name="Dattolo E."/>
            <person name="De Paoli E."/>
            <person name="Dittami S."/>
            <person name="Maumus F."/>
            <person name="Michel G."/>
            <person name="Kersting A."/>
            <person name="Lauritano C."/>
            <person name="Lohaus R."/>
            <person name="Toepel M."/>
            <person name="Tonon T."/>
            <person name="Vanneste K."/>
            <person name="Amirebrahimi M."/>
            <person name="Brakel J."/>
            <person name="Bostroem C."/>
            <person name="Chovatia M."/>
            <person name="Grimwood J."/>
            <person name="Jenkins J.W."/>
            <person name="Jueterbock A."/>
            <person name="Mraz A."/>
            <person name="Stam W.T."/>
            <person name="Tice H."/>
            <person name="Bornberg-Bauer E."/>
            <person name="Green P.J."/>
            <person name="Pearson G.A."/>
            <person name="Procaccini G."/>
            <person name="Duarte C.M."/>
            <person name="Schmutz J."/>
            <person name="Reusch T.B.H."/>
            <person name="Van de Peer Y."/>
        </authorList>
    </citation>
    <scope>NUCLEOTIDE SEQUENCE [LARGE SCALE GENOMIC DNA]</scope>
    <source>
        <strain evidence="3">cv. Finnish</strain>
    </source>
</reference>
<dbReference type="Gene3D" id="1.10.8.20">
    <property type="entry name" value="N-terminal domain of phosphatidylinositol transfer protein sec14p"/>
    <property type="match status" value="1"/>
</dbReference>
<keyword evidence="3" id="KW-1185">Reference proteome</keyword>
<dbReference type="Proteomes" id="UP000036987">
    <property type="component" value="Unassembled WGS sequence"/>
</dbReference>
<dbReference type="PROSITE" id="PS50191">
    <property type="entry name" value="CRAL_TRIO"/>
    <property type="match status" value="1"/>
</dbReference>
<evidence type="ECO:0000259" key="1">
    <source>
        <dbReference type="PROSITE" id="PS50191"/>
    </source>
</evidence>
<organism evidence="2 3">
    <name type="scientific">Zostera marina</name>
    <name type="common">Eelgrass</name>
    <dbReference type="NCBI Taxonomy" id="29655"/>
    <lineage>
        <taxon>Eukaryota</taxon>
        <taxon>Viridiplantae</taxon>
        <taxon>Streptophyta</taxon>
        <taxon>Embryophyta</taxon>
        <taxon>Tracheophyta</taxon>
        <taxon>Spermatophyta</taxon>
        <taxon>Magnoliopsida</taxon>
        <taxon>Liliopsida</taxon>
        <taxon>Zosteraceae</taxon>
        <taxon>Zostera</taxon>
    </lineage>
</organism>
<name>A0A0K9PCW6_ZOSMR</name>
<dbReference type="InterPro" id="IPR036273">
    <property type="entry name" value="CRAL/TRIO_N_dom_sf"/>
</dbReference>
<dbReference type="PANTHER" id="PTHR46277:SF3">
    <property type="entry name" value="BINDING PROTEIN, PUTATIVE-RELATED"/>
    <property type="match status" value="1"/>
</dbReference>
<accession>A0A0K9PCW6</accession>
<feature type="domain" description="CRAL-TRIO" evidence="1">
    <location>
        <begin position="75"/>
        <end position="237"/>
    </location>
</feature>
<proteinExistence type="predicted"/>
<dbReference type="SMART" id="SM00516">
    <property type="entry name" value="SEC14"/>
    <property type="match status" value="1"/>
</dbReference>
<evidence type="ECO:0000313" key="2">
    <source>
        <dbReference type="EMBL" id="KMZ66055.1"/>
    </source>
</evidence>
<dbReference type="CDD" id="cd00170">
    <property type="entry name" value="SEC14"/>
    <property type="match status" value="1"/>
</dbReference>
<dbReference type="OMA" id="WRVEYGV"/>
<dbReference type="InterPro" id="IPR011074">
    <property type="entry name" value="CRAL/TRIO_N_dom"/>
</dbReference>
<dbReference type="SUPFAM" id="SSF52087">
    <property type="entry name" value="CRAL/TRIO domain"/>
    <property type="match status" value="1"/>
</dbReference>
<protein>
    <submittedName>
        <fullName evidence="2">Sec14p-like phosphatidylinositol transfer family protein</fullName>
    </submittedName>
</protein>
<dbReference type="OrthoDB" id="1434354at2759"/>
<dbReference type="Pfam" id="PF03765">
    <property type="entry name" value="CRAL_TRIO_N"/>
    <property type="match status" value="1"/>
</dbReference>
<dbReference type="SUPFAM" id="SSF46938">
    <property type="entry name" value="CRAL/TRIO N-terminal domain"/>
    <property type="match status" value="1"/>
</dbReference>
<dbReference type="AlphaFoldDB" id="A0A0K9PCW6"/>